<evidence type="ECO:0000313" key="3">
    <source>
        <dbReference type="Proteomes" id="UP000182761"/>
    </source>
</evidence>
<dbReference type="InterPro" id="IPR005184">
    <property type="entry name" value="DUF306_Meta_HslJ"/>
</dbReference>
<dbReference type="Gene3D" id="2.40.128.270">
    <property type="match status" value="1"/>
</dbReference>
<dbReference type="InterPro" id="IPR038670">
    <property type="entry name" value="HslJ-like_sf"/>
</dbReference>
<keyword evidence="3" id="KW-1185">Reference proteome</keyword>
<dbReference type="Proteomes" id="UP000182761">
    <property type="component" value="Unassembled WGS sequence"/>
</dbReference>
<dbReference type="OrthoDB" id="880459at2"/>
<evidence type="ECO:0000259" key="1">
    <source>
        <dbReference type="Pfam" id="PF03724"/>
    </source>
</evidence>
<dbReference type="Pfam" id="PF03724">
    <property type="entry name" value="META"/>
    <property type="match status" value="1"/>
</dbReference>
<accession>A0A0X3AQH0</accession>
<dbReference type="AlphaFoldDB" id="A0A0X3AQH0"/>
<keyword evidence="2" id="KW-0346">Stress response</keyword>
<feature type="domain" description="DUF306" evidence="1">
    <location>
        <begin position="91"/>
        <end position="191"/>
    </location>
</feature>
<dbReference type="RefSeq" id="WP_055425837.1">
    <property type="nucleotide sequence ID" value="NZ_FCOR01000009.1"/>
</dbReference>
<protein>
    <submittedName>
        <fullName evidence="2">Heat shock protein HslJ</fullName>
    </submittedName>
</protein>
<dbReference type="PROSITE" id="PS51257">
    <property type="entry name" value="PROKAR_LIPOPROTEIN"/>
    <property type="match status" value="1"/>
</dbReference>
<sequence length="194" mass="22648">MKKSLLDFHLIFLGLFPLFLITSCGTSKKAIANNYEVGIEKHEDEINNISTIDNDTDEAVKIVEIQETINLRKPKGKVDKIMVYLGDESVEKWKLVRLNSQNAIDLYENLPMMRFDKPWKQIYGTTGCNKFTAYYTWDNSIFNLSRLSSTELPCDYDESQFLNAMQNIDEIRENESILSFYNDGQEIMVFERFH</sequence>
<evidence type="ECO:0000313" key="2">
    <source>
        <dbReference type="EMBL" id="CVK16650.1"/>
    </source>
</evidence>
<reference evidence="2 3" key="1">
    <citation type="submission" date="2016-01" db="EMBL/GenBank/DDBJ databases">
        <authorList>
            <person name="McClelland M."/>
            <person name="Jain A."/>
            <person name="Saraogi P."/>
            <person name="Mendelson R."/>
            <person name="Westerman R."/>
            <person name="SanMiguel P."/>
            <person name="Csonka L."/>
        </authorList>
    </citation>
    <scope>NUCLEOTIDE SEQUENCE [LARGE SCALE GENOMIC DNA]</scope>
    <source>
        <strain evidence="2 3">R-53146</strain>
    </source>
</reference>
<organism evidence="2 3">
    <name type="scientific">Apibacter mensalis</name>
    <dbReference type="NCBI Taxonomy" id="1586267"/>
    <lineage>
        <taxon>Bacteria</taxon>
        <taxon>Pseudomonadati</taxon>
        <taxon>Bacteroidota</taxon>
        <taxon>Flavobacteriia</taxon>
        <taxon>Flavobacteriales</taxon>
        <taxon>Weeksellaceae</taxon>
        <taxon>Apibacter</taxon>
    </lineage>
</organism>
<proteinExistence type="predicted"/>
<gene>
    <name evidence="2" type="ORF">Ga0061079_10940</name>
</gene>
<name>A0A0X3AQH0_9FLAO</name>
<dbReference type="EMBL" id="FCOR01000009">
    <property type="protein sequence ID" value="CVK16650.1"/>
    <property type="molecule type" value="Genomic_DNA"/>
</dbReference>